<organism evidence="1 2">
    <name type="scientific">Bradyrhizobium jicamae</name>
    <dbReference type="NCBI Taxonomy" id="280332"/>
    <lineage>
        <taxon>Bacteria</taxon>
        <taxon>Pseudomonadati</taxon>
        <taxon>Pseudomonadota</taxon>
        <taxon>Alphaproteobacteria</taxon>
        <taxon>Hyphomicrobiales</taxon>
        <taxon>Nitrobacteraceae</taxon>
        <taxon>Bradyrhizobium</taxon>
    </lineage>
</organism>
<accession>A0A0R3LKJ0</accession>
<dbReference type="GO" id="GO:0003697">
    <property type="term" value="F:single-stranded DNA binding"/>
    <property type="evidence" value="ECO:0007669"/>
    <property type="project" value="InterPro"/>
</dbReference>
<dbReference type="SUPFAM" id="SSF143081">
    <property type="entry name" value="BB1717-like"/>
    <property type="match status" value="1"/>
</dbReference>
<dbReference type="InterPro" id="IPR003738">
    <property type="entry name" value="SRAP"/>
</dbReference>
<proteinExistence type="predicted"/>
<evidence type="ECO:0000313" key="1">
    <source>
        <dbReference type="EMBL" id="KRR06463.1"/>
    </source>
</evidence>
<dbReference type="OrthoDB" id="9782620at2"/>
<comment type="caution">
    <text evidence="1">The sequence shown here is derived from an EMBL/GenBank/DDBJ whole genome shotgun (WGS) entry which is preliminary data.</text>
</comment>
<dbReference type="GO" id="GO:0106300">
    <property type="term" value="P:protein-DNA covalent cross-linking repair"/>
    <property type="evidence" value="ECO:0007669"/>
    <property type="project" value="InterPro"/>
</dbReference>
<reference evidence="1 2" key="1">
    <citation type="submission" date="2014-03" db="EMBL/GenBank/DDBJ databases">
        <title>Bradyrhizobium valentinum sp. nov., isolated from effective nodules of Lupinus mariae-josephae, a lupine endemic of basic-lime soils in Eastern Spain.</title>
        <authorList>
            <person name="Duran D."/>
            <person name="Rey L."/>
            <person name="Navarro A."/>
            <person name="Busquets A."/>
            <person name="Imperial J."/>
            <person name="Ruiz-Argueso T."/>
        </authorList>
    </citation>
    <scope>NUCLEOTIDE SEQUENCE [LARGE SCALE GENOMIC DNA]</scope>
    <source>
        <strain evidence="1 2">PAC68</strain>
    </source>
</reference>
<dbReference type="EMBL" id="LLXZ01000113">
    <property type="protein sequence ID" value="KRR06463.1"/>
    <property type="molecule type" value="Genomic_DNA"/>
</dbReference>
<dbReference type="Gene3D" id="3.90.1680.10">
    <property type="entry name" value="SOS response associated peptidase-like"/>
    <property type="match status" value="1"/>
</dbReference>
<dbReference type="Pfam" id="PF02586">
    <property type="entry name" value="SRAP"/>
    <property type="match status" value="1"/>
</dbReference>
<evidence type="ECO:0000313" key="2">
    <source>
        <dbReference type="Proteomes" id="UP000050863"/>
    </source>
</evidence>
<protein>
    <recommendedName>
        <fullName evidence="3">Abasic site processing protein</fullName>
    </recommendedName>
</protein>
<dbReference type="AlphaFoldDB" id="A0A0R3LKJ0"/>
<keyword evidence="2" id="KW-1185">Reference proteome</keyword>
<dbReference type="Proteomes" id="UP000050863">
    <property type="component" value="Unassembled WGS sequence"/>
</dbReference>
<sequence>MLANRHCIIPAEGVYEWREEDGAKQPCLFARNDGKPLMFAGIWDWSEVKGDCPVVCDPY</sequence>
<name>A0A0R3LKJ0_9BRAD</name>
<evidence type="ECO:0008006" key="3">
    <source>
        <dbReference type="Google" id="ProtNLM"/>
    </source>
</evidence>
<dbReference type="STRING" id="280332.CQ12_16685"/>
<gene>
    <name evidence="1" type="ORF">CQ12_16685</name>
</gene>
<dbReference type="InterPro" id="IPR036590">
    <property type="entry name" value="SRAP-like"/>
</dbReference>